<comment type="caution">
    <text evidence="10">The sequence shown here is derived from an EMBL/GenBank/DDBJ whole genome shotgun (WGS) entry which is preliminary data.</text>
</comment>
<evidence type="ECO:0000256" key="2">
    <source>
        <dbReference type="ARBA" id="ARBA00008160"/>
    </source>
</evidence>
<keyword evidence="6 9" id="KW-1133">Transmembrane helix</keyword>
<evidence type="ECO:0000256" key="5">
    <source>
        <dbReference type="ARBA" id="ARBA00022927"/>
    </source>
</evidence>
<keyword evidence="3" id="KW-0813">Transport</keyword>
<dbReference type="PANTHER" id="PTHR12952">
    <property type="entry name" value="SYS1"/>
    <property type="match status" value="1"/>
</dbReference>
<evidence type="ECO:0000256" key="8">
    <source>
        <dbReference type="ARBA" id="ARBA00023136"/>
    </source>
</evidence>
<evidence type="ECO:0000313" key="11">
    <source>
        <dbReference type="Proteomes" id="UP001642483"/>
    </source>
</evidence>
<sequence>MAHLGVAQRFWNTVNGIVTRAFPSVIQYQKLSTNTPSANLSGRFRSFVWDPALILAQMITMQCLHYATLGLLSALCLALGSYSPSLHYIFDSGAIHYYGQANRLVLIAHITNSAFGALALWYVVQKAKQCLDFTCTLHLFHFLICCIYSRHFPTQLAWWLVQIVCIVLMVVIGEYLCFKSDMKDIPLVGAKADV</sequence>
<dbReference type="Proteomes" id="UP001642483">
    <property type="component" value="Unassembled WGS sequence"/>
</dbReference>
<dbReference type="PANTHER" id="PTHR12952:SF0">
    <property type="entry name" value="PROTEIN SYS1 HOMOLOG"/>
    <property type="match status" value="1"/>
</dbReference>
<evidence type="ECO:0000313" key="10">
    <source>
        <dbReference type="EMBL" id="CAK8697528.1"/>
    </source>
</evidence>
<reference evidence="10 11" key="1">
    <citation type="submission" date="2024-02" db="EMBL/GenBank/DDBJ databases">
        <authorList>
            <person name="Daric V."/>
            <person name="Darras S."/>
        </authorList>
    </citation>
    <scope>NUCLEOTIDE SEQUENCE [LARGE SCALE GENOMIC DNA]</scope>
</reference>
<dbReference type="InterPro" id="IPR019185">
    <property type="entry name" value="Integral_membrane_SYS1-rel"/>
</dbReference>
<proteinExistence type="inferred from homology"/>
<name>A0ABP0H1Y0_CLALP</name>
<evidence type="ECO:0000256" key="4">
    <source>
        <dbReference type="ARBA" id="ARBA00022692"/>
    </source>
</evidence>
<feature type="transmembrane region" description="Helical" evidence="9">
    <location>
        <begin position="63"/>
        <end position="84"/>
    </location>
</feature>
<evidence type="ECO:0000256" key="9">
    <source>
        <dbReference type="SAM" id="Phobius"/>
    </source>
</evidence>
<evidence type="ECO:0000256" key="3">
    <source>
        <dbReference type="ARBA" id="ARBA00022448"/>
    </source>
</evidence>
<gene>
    <name evidence="10" type="ORF">CVLEPA_LOCUS30735</name>
</gene>
<evidence type="ECO:0000256" key="7">
    <source>
        <dbReference type="ARBA" id="ARBA00023034"/>
    </source>
</evidence>
<feature type="transmembrane region" description="Helical" evidence="9">
    <location>
        <begin position="156"/>
        <end position="178"/>
    </location>
</feature>
<keyword evidence="4 9" id="KW-0812">Transmembrane</keyword>
<dbReference type="EMBL" id="CAWYQH010000163">
    <property type="protein sequence ID" value="CAK8697528.1"/>
    <property type="molecule type" value="Genomic_DNA"/>
</dbReference>
<protein>
    <recommendedName>
        <fullName evidence="12">Protein SYS1 homolog</fullName>
    </recommendedName>
</protein>
<evidence type="ECO:0008006" key="12">
    <source>
        <dbReference type="Google" id="ProtNLM"/>
    </source>
</evidence>
<dbReference type="Pfam" id="PF09801">
    <property type="entry name" value="SYS1"/>
    <property type="match status" value="1"/>
</dbReference>
<organism evidence="10 11">
    <name type="scientific">Clavelina lepadiformis</name>
    <name type="common">Light-bulb sea squirt</name>
    <name type="synonym">Ascidia lepadiformis</name>
    <dbReference type="NCBI Taxonomy" id="159417"/>
    <lineage>
        <taxon>Eukaryota</taxon>
        <taxon>Metazoa</taxon>
        <taxon>Chordata</taxon>
        <taxon>Tunicata</taxon>
        <taxon>Ascidiacea</taxon>
        <taxon>Aplousobranchia</taxon>
        <taxon>Clavelinidae</taxon>
        <taxon>Clavelina</taxon>
    </lineage>
</organism>
<evidence type="ECO:0000256" key="1">
    <source>
        <dbReference type="ARBA" id="ARBA00004653"/>
    </source>
</evidence>
<comment type="similarity">
    <text evidence="2">Belongs to the SYS1 family.</text>
</comment>
<keyword evidence="7" id="KW-0333">Golgi apparatus</keyword>
<keyword evidence="5" id="KW-0653">Protein transport</keyword>
<keyword evidence="11" id="KW-1185">Reference proteome</keyword>
<keyword evidence="8 9" id="KW-0472">Membrane</keyword>
<accession>A0ABP0H1Y0</accession>
<evidence type="ECO:0000256" key="6">
    <source>
        <dbReference type="ARBA" id="ARBA00022989"/>
    </source>
</evidence>
<comment type="subcellular location">
    <subcellularLocation>
        <location evidence="1">Golgi apparatus membrane</location>
        <topology evidence="1">Multi-pass membrane protein</topology>
    </subcellularLocation>
</comment>
<feature type="transmembrane region" description="Helical" evidence="9">
    <location>
        <begin position="104"/>
        <end position="124"/>
    </location>
</feature>